<feature type="region of interest" description="Disordered" evidence="1">
    <location>
        <begin position="1"/>
        <end position="67"/>
    </location>
</feature>
<gene>
    <name evidence="2" type="ORF">RHS03_01804</name>
</gene>
<dbReference type="SUPFAM" id="SSF49313">
    <property type="entry name" value="Cadherin-like"/>
    <property type="match status" value="1"/>
</dbReference>
<feature type="compositionally biased region" description="Polar residues" evidence="1">
    <location>
        <begin position="1"/>
        <end position="16"/>
    </location>
</feature>
<reference evidence="2" key="1">
    <citation type="submission" date="2020-09" db="EMBL/GenBank/DDBJ databases">
        <title>Comparative genome analyses of four rice-infecting Rhizoctonia solani isolates reveal extensive enrichment of homogalacturonan modification genes.</title>
        <authorList>
            <person name="Lee D.-Y."/>
            <person name="Jeon J."/>
            <person name="Kim K.-T."/>
            <person name="Cheong K."/>
            <person name="Song H."/>
            <person name="Choi G."/>
            <person name="Ko J."/>
            <person name="Opiyo S.O."/>
            <person name="Zuo S."/>
            <person name="Madhav S."/>
            <person name="Lee Y.-H."/>
            <person name="Wang G.-L."/>
        </authorList>
    </citation>
    <scope>NUCLEOTIDE SEQUENCE</scope>
    <source>
        <strain evidence="2">AG1-IA WGL</strain>
    </source>
</reference>
<comment type="caution">
    <text evidence="2">The sequence shown here is derived from an EMBL/GenBank/DDBJ whole genome shotgun (WGS) entry which is preliminary data.</text>
</comment>
<feature type="region of interest" description="Disordered" evidence="1">
    <location>
        <begin position="396"/>
        <end position="514"/>
    </location>
</feature>
<sequence>MSLNNSPHASTHASSLSPPPQYITDRHTPESQLPSSASFDAPFYPPHSEPPHGPPRRATVPGYPGNNYGYRDPGFQMPDASGLVAAFEEPVPNGVLPYPSAVRDSPYPINGALPSMPSHQNDMYLNTATTGFNPSHLSTDYPDVGPVQTDYFDHPTFVNQQPPNPAVERNLIEKSPGAGRVLFRMPFPESPIVQKALSAQQAYDRGEPFAAKERLAEITRALRDLGLSKGVLGLDSNLPPLIDDSPMQPGATNAVSLSPPLSIGAGSSPLMYVGSVGGVEVGISPSAGGAKRAAELDEGPKKALKLTPPREMENVINSSPGQSPPLGGLTNINGMPMNGFAPMATAPGGLNRPIPSGLTGTHPPPLMHAHTFPGVLHAPHVSSPLAGIPYENGMGATSVPTLPPPESATPAFPSEPNSTPPLPVDPYSSHILSQPPLQGHHTGYHVSRPPSPHSMHSDESDDDSDEGHRHVKQEHGVTGSNVSLGRNTIAPRQTPPRPRGSLGGGRPGDVTPEVNVPSTMAHSTNILPPELKSEVDRVFFKFLNRICSNLEATDSKGEAIHQTLMAKKMARLDELPDFRPFKFRIQAFTNGFLEELANEGYPDEVIPMKKIKSYLWNQPYISRFNEDGKKAKSKGNHIWNIDARKLDNGGSIQWTFREFRRKIAGTPPGIAYHGHLWQWTPHVWDPQLSRASITASFSSPSLPAWLSWNDNILSGIPGPDAVNTDITVHAKVLNDPDDQALSHTFHLTIAPSAVDPAFVKSRRPSLAHDIRRNVSDSAVTRDGMRTRAGSTSSNPSDNHQVMQVLASAVSRVTHAAHAAQVDNVVDRAAALAKQQQVLGVTAQAVADEVRAGPHPDSQGTASVLVAAAHSVVVGAAQLVATDRVAQATRSAVDPSVMVPTPAPISVTDVSFATEKAVAHAVALNGPMATEVEVMMTANALIQQQQIASTNEAIEASQVTSHLLGGSPPGSVSPQMGQIGDHRSRSMSSLNNQVGVMPMNVGMVSGLGPGLDGMSVIPPPPMHGMPGLVSNGM</sequence>
<protein>
    <submittedName>
        <fullName evidence="2">Uncharacterized protein</fullName>
    </submittedName>
</protein>
<evidence type="ECO:0000313" key="3">
    <source>
        <dbReference type="Proteomes" id="UP000602905"/>
    </source>
</evidence>
<dbReference type="OrthoDB" id="5593376at2759"/>
<dbReference type="AlphaFoldDB" id="A0A8H7HVA5"/>
<organism evidence="2 3">
    <name type="scientific">Rhizoctonia solani</name>
    <dbReference type="NCBI Taxonomy" id="456999"/>
    <lineage>
        <taxon>Eukaryota</taxon>
        <taxon>Fungi</taxon>
        <taxon>Dikarya</taxon>
        <taxon>Basidiomycota</taxon>
        <taxon>Agaricomycotina</taxon>
        <taxon>Agaricomycetes</taxon>
        <taxon>Cantharellales</taxon>
        <taxon>Ceratobasidiaceae</taxon>
        <taxon>Rhizoctonia</taxon>
    </lineage>
</organism>
<dbReference type="Proteomes" id="UP000602905">
    <property type="component" value="Unassembled WGS sequence"/>
</dbReference>
<accession>A0A8H7HVA5</accession>
<name>A0A8H7HVA5_9AGAM</name>
<feature type="compositionally biased region" description="Pro residues" evidence="1">
    <location>
        <begin position="43"/>
        <end position="53"/>
    </location>
</feature>
<proteinExistence type="predicted"/>
<evidence type="ECO:0000256" key="1">
    <source>
        <dbReference type="SAM" id="MobiDB-lite"/>
    </source>
</evidence>
<feature type="non-terminal residue" evidence="2">
    <location>
        <position position="1032"/>
    </location>
</feature>
<dbReference type="InterPro" id="IPR015919">
    <property type="entry name" value="Cadherin-like_sf"/>
</dbReference>
<evidence type="ECO:0000313" key="2">
    <source>
        <dbReference type="EMBL" id="KAF8710325.1"/>
    </source>
</evidence>
<dbReference type="GO" id="GO:0005509">
    <property type="term" value="F:calcium ion binding"/>
    <property type="evidence" value="ECO:0007669"/>
    <property type="project" value="InterPro"/>
</dbReference>
<dbReference type="EMBL" id="JACYCD010000047">
    <property type="protein sequence ID" value="KAF8710325.1"/>
    <property type="molecule type" value="Genomic_DNA"/>
</dbReference>
<dbReference type="GO" id="GO:0016020">
    <property type="term" value="C:membrane"/>
    <property type="evidence" value="ECO:0007669"/>
    <property type="project" value="InterPro"/>
</dbReference>